<protein>
    <submittedName>
        <fullName evidence="1">Transcriptional regulator</fullName>
    </submittedName>
</protein>
<dbReference type="OrthoDB" id="9794948at2"/>
<accession>A0A158FSQ9</accession>
<dbReference type="RefSeq" id="WP_060818261.1">
    <property type="nucleotide sequence ID" value="NZ_FCOC02000003.1"/>
</dbReference>
<dbReference type="PANTHER" id="PTHR35802">
    <property type="entry name" value="PROTEASE SYNTHASE AND SPORULATION PROTEIN PAI 2"/>
    <property type="match status" value="1"/>
</dbReference>
<dbReference type="EMBL" id="FCOC02000003">
    <property type="protein sequence ID" value="SAL22848.1"/>
    <property type="molecule type" value="Genomic_DNA"/>
</dbReference>
<sequence length="212" mass="23547">MYLPAHFAEDRVEALHRLMNEYPLAALVTHGPNGLDANHVPFELDTSAGGHGVLRAHVARANPVWNDVTDGAEVLVIFRGPEHYISPNWYPSKHEAHRQVPTWNYQVVHAHGTITIRDDEKFLRGLVGRLTKVHEAGEEKPWKMGDSARDYIDAMLQAIVGIEIGITRLVGKSKLSQNKERRDLQGAIDGLRSNGEQPLADAMSEALAAKLE</sequence>
<dbReference type="Pfam" id="PF04299">
    <property type="entry name" value="FMN_bind_2"/>
    <property type="match status" value="1"/>
</dbReference>
<dbReference type="AlphaFoldDB" id="A0A158FSQ9"/>
<organism evidence="1 2">
    <name type="scientific">Caballeronia sordidicola</name>
    <name type="common">Burkholderia sordidicola</name>
    <dbReference type="NCBI Taxonomy" id="196367"/>
    <lineage>
        <taxon>Bacteria</taxon>
        <taxon>Pseudomonadati</taxon>
        <taxon>Pseudomonadota</taxon>
        <taxon>Betaproteobacteria</taxon>
        <taxon>Burkholderiales</taxon>
        <taxon>Burkholderiaceae</taxon>
        <taxon>Caballeronia</taxon>
    </lineage>
</organism>
<evidence type="ECO:0000313" key="2">
    <source>
        <dbReference type="Proteomes" id="UP000054893"/>
    </source>
</evidence>
<dbReference type="InterPro" id="IPR007396">
    <property type="entry name" value="TR_PAI2-type"/>
</dbReference>
<dbReference type="PIRSF" id="PIRSF010372">
    <property type="entry name" value="PaiB"/>
    <property type="match status" value="1"/>
</dbReference>
<dbReference type="SUPFAM" id="SSF50475">
    <property type="entry name" value="FMN-binding split barrel"/>
    <property type="match status" value="1"/>
</dbReference>
<dbReference type="InterPro" id="IPR012349">
    <property type="entry name" value="Split_barrel_FMN-bd"/>
</dbReference>
<evidence type="ECO:0000313" key="1">
    <source>
        <dbReference type="EMBL" id="SAL22848.1"/>
    </source>
</evidence>
<proteinExistence type="predicted"/>
<reference evidence="1 2" key="1">
    <citation type="submission" date="2016-01" db="EMBL/GenBank/DDBJ databases">
        <authorList>
            <person name="Oliw E.H."/>
        </authorList>
    </citation>
    <scope>NUCLEOTIDE SEQUENCE [LARGE SCALE GENOMIC DNA]</scope>
    <source>
        <strain evidence="1">LMG 22029</strain>
    </source>
</reference>
<name>A0A158FSQ9_CABSO</name>
<dbReference type="PANTHER" id="PTHR35802:SF1">
    <property type="entry name" value="PROTEASE SYNTHASE AND SPORULATION PROTEIN PAI 2"/>
    <property type="match status" value="1"/>
</dbReference>
<gene>
    <name evidence="1" type="ORF">AWB64_01757</name>
</gene>
<dbReference type="Proteomes" id="UP000054893">
    <property type="component" value="Unassembled WGS sequence"/>
</dbReference>
<dbReference type="Gene3D" id="2.30.110.10">
    <property type="entry name" value="Electron Transport, Fmn-binding Protein, Chain A"/>
    <property type="match status" value="1"/>
</dbReference>